<feature type="compositionally biased region" description="Pro residues" evidence="2">
    <location>
        <begin position="120"/>
        <end position="129"/>
    </location>
</feature>
<dbReference type="PANTHER" id="PTHR11590:SF38">
    <property type="entry name" value="PROTEIN-GLUTAMINE GAMMA-GLUTAMYLTRANSFERASE 5"/>
    <property type="match status" value="1"/>
</dbReference>
<dbReference type="Pfam" id="PF00927">
    <property type="entry name" value="Transglut_C"/>
    <property type="match status" value="2"/>
</dbReference>
<protein>
    <submittedName>
        <fullName evidence="5">Protein-glutamine gamma-glutamyltransferase 5-like</fullName>
    </submittedName>
</protein>
<dbReference type="Proteomes" id="UP000694871">
    <property type="component" value="Unplaced"/>
</dbReference>
<reference evidence="5" key="1">
    <citation type="submission" date="2025-08" db="UniProtKB">
        <authorList>
            <consortium name="RefSeq"/>
        </authorList>
    </citation>
    <scope>IDENTIFICATION</scope>
</reference>
<accession>A0ABM1JR22</accession>
<dbReference type="InterPro" id="IPR008958">
    <property type="entry name" value="Transglutaminase_C"/>
</dbReference>
<sequence>MVGKLAAEELQASLDPLQQSGFKPGPEPSGSTGQLVKDPVQKRSFWKPRKRECPVQNPSALRRQPALPSLIMEQERHLKCKRASRHSRGKSGFHLSPPSWLSPPARSICLCGLRQQCAWQPPPPPPDSPSPASNRLQAKSESDHRAPFPGGLAGGSHERTWLDRSLLPESESTSSARQAGAQVDCHPRREVQGCQPFLNTRRWQRGKPSFHQAFLGAYSVNTCQAGRESVRARRAATAAPLPSESGPRCQEASGGVSGQVPQPCPRGHTPASVCPGSCHPVPPRGTRRRKRSGAGSWPQGPQPERQAGTRAVFLLELGEPEARGAWSAGYVSNGPRSTDVAVLAPAGAPIGRYQLKIHLDSGYGQAASYLLGEFVLLFNAWCPEDEVYLASEPERQEYVMSEDGILYQGNQDWIQPSPWNYGQFEEDLVDICLELLDRSLNYRGNPARDCSLRGSAVYVSRVLSAMVNSNDDNGVLLGNWSEDYSGGVRPTQWSGSVAILQRWHRAGGQPVRYGQCWVFAAVMCTVMRCLGIPARVVTNFNSGHDTDGNLIIDVFYDKTGQLLPRESKDSVWNFHVWNECWMARRDLPVGYGGWQVLDATPQERSDGLYRCGPAPVAAIREGDVQHRYDAPFVFSMVNADRVAWLLSGGRREKLHWDKSSIGIHISTKRVGSQDREDITGTYKHAEGRGSDLRAPSQLCHTSSMGTPPAEALKARRGAEAVPAATDSEARFSATAAGSSLVPPPEAPLSLQLRLVESAEIGQDIHLMLLAQNLELAPKEMKLSLSAQPVLHDGTPRPPFWQDTHYLSLRPKEEKRISWRIAYGQYGQHLWEDRQVEVIAIAEENASWQKTLAEKTITLANPSLTISVLAPVVESHPFPLHVEFVNPLPRPVGGCGLLVEGGGLVKGQASIELGSLQAQEKGGIKFQLTPYKSGLRQLHVTLTSSQFPPIKGWKRLEVAPRPGGS</sequence>
<dbReference type="InterPro" id="IPR036985">
    <property type="entry name" value="Transglutaminase-like_sf"/>
</dbReference>
<feature type="region of interest" description="Disordered" evidence="2">
    <location>
        <begin position="682"/>
        <end position="712"/>
    </location>
</feature>
<evidence type="ECO:0000256" key="2">
    <source>
        <dbReference type="SAM" id="MobiDB-lite"/>
    </source>
</evidence>
<feature type="compositionally biased region" description="Basic residues" evidence="2">
    <location>
        <begin position="78"/>
        <end position="91"/>
    </location>
</feature>
<dbReference type="InterPro" id="IPR001102">
    <property type="entry name" value="Transglutaminase_N"/>
</dbReference>
<evidence type="ECO:0000259" key="3">
    <source>
        <dbReference type="SMART" id="SM00460"/>
    </source>
</evidence>
<dbReference type="InterPro" id="IPR013783">
    <property type="entry name" value="Ig-like_fold"/>
</dbReference>
<evidence type="ECO:0000313" key="4">
    <source>
        <dbReference type="Proteomes" id="UP000694871"/>
    </source>
</evidence>
<dbReference type="InterPro" id="IPR013808">
    <property type="entry name" value="Transglutaminase_AS"/>
</dbReference>
<dbReference type="RefSeq" id="XP_015263909.1">
    <property type="nucleotide sequence ID" value="XM_015408423.1"/>
</dbReference>
<keyword evidence="4" id="KW-1185">Reference proteome</keyword>
<dbReference type="PANTHER" id="PTHR11590">
    <property type="entry name" value="PROTEIN-GLUTAMINE GAMMA-GLUTAMYLTRANSFERASE"/>
    <property type="match status" value="1"/>
</dbReference>
<dbReference type="SUPFAM" id="SSF54001">
    <property type="entry name" value="Cysteine proteinases"/>
    <property type="match status" value="1"/>
</dbReference>
<dbReference type="Gene3D" id="2.60.40.10">
    <property type="entry name" value="Immunoglobulins"/>
    <property type="match status" value="3"/>
</dbReference>
<dbReference type="Pfam" id="PF01841">
    <property type="entry name" value="Transglut_core"/>
    <property type="match status" value="1"/>
</dbReference>
<feature type="compositionally biased region" description="Basic and acidic residues" evidence="2">
    <location>
        <begin position="682"/>
        <end position="691"/>
    </location>
</feature>
<evidence type="ECO:0000313" key="5">
    <source>
        <dbReference type="RefSeq" id="XP_015263909.1"/>
    </source>
</evidence>
<dbReference type="SUPFAM" id="SSF81296">
    <property type="entry name" value="E set domains"/>
    <property type="match status" value="1"/>
</dbReference>
<dbReference type="SUPFAM" id="SSF49309">
    <property type="entry name" value="Transglutaminase, two C-terminal domains"/>
    <property type="match status" value="2"/>
</dbReference>
<dbReference type="InterPro" id="IPR014756">
    <property type="entry name" value="Ig_E-set"/>
</dbReference>
<dbReference type="InterPro" id="IPR050779">
    <property type="entry name" value="Transglutaminase"/>
</dbReference>
<evidence type="ECO:0000256" key="1">
    <source>
        <dbReference type="ARBA" id="ARBA00005968"/>
    </source>
</evidence>
<dbReference type="InterPro" id="IPR038765">
    <property type="entry name" value="Papain-like_cys_pep_sf"/>
</dbReference>
<dbReference type="GeneID" id="107108039"/>
<dbReference type="Pfam" id="PF00868">
    <property type="entry name" value="Transglut_N"/>
    <property type="match status" value="1"/>
</dbReference>
<dbReference type="InterPro" id="IPR002931">
    <property type="entry name" value="Transglutaminase-like"/>
</dbReference>
<feature type="region of interest" description="Disordered" evidence="2">
    <location>
        <begin position="234"/>
        <end position="307"/>
    </location>
</feature>
<dbReference type="InterPro" id="IPR036238">
    <property type="entry name" value="Transglutaminase_C_sf"/>
</dbReference>
<feature type="region of interest" description="Disordered" evidence="2">
    <location>
        <begin position="1"/>
        <end position="98"/>
    </location>
</feature>
<dbReference type="PROSITE" id="PS00547">
    <property type="entry name" value="TRANSGLUTAMINASES"/>
    <property type="match status" value="1"/>
</dbReference>
<comment type="similarity">
    <text evidence="1">Belongs to the transglutaminase superfamily. Transglutaminase family.</text>
</comment>
<name>A0ABM1JR22_GEKJA</name>
<dbReference type="Gene3D" id="3.90.260.10">
    <property type="entry name" value="Transglutaminase-like"/>
    <property type="match status" value="1"/>
</dbReference>
<feature type="region of interest" description="Disordered" evidence="2">
    <location>
        <begin position="120"/>
        <end position="157"/>
    </location>
</feature>
<proteinExistence type="inferred from homology"/>
<feature type="domain" description="Transglutaminase-like" evidence="3">
    <location>
        <begin position="508"/>
        <end position="601"/>
    </location>
</feature>
<organism evidence="4 5">
    <name type="scientific">Gekko japonicus</name>
    <name type="common">Schlegel's Japanese gecko</name>
    <dbReference type="NCBI Taxonomy" id="146911"/>
    <lineage>
        <taxon>Eukaryota</taxon>
        <taxon>Metazoa</taxon>
        <taxon>Chordata</taxon>
        <taxon>Craniata</taxon>
        <taxon>Vertebrata</taxon>
        <taxon>Euteleostomi</taxon>
        <taxon>Lepidosauria</taxon>
        <taxon>Squamata</taxon>
        <taxon>Bifurcata</taxon>
        <taxon>Gekkota</taxon>
        <taxon>Gekkonidae</taxon>
        <taxon>Gekkoninae</taxon>
        <taxon>Gekko</taxon>
    </lineage>
</organism>
<dbReference type="SMART" id="SM00460">
    <property type="entry name" value="TGc"/>
    <property type="match status" value="1"/>
</dbReference>
<gene>
    <name evidence="5" type="primary">LOC107108039</name>
</gene>